<dbReference type="PATRIC" id="fig|265726.11.peg.1898"/>
<reference evidence="1 2" key="1">
    <citation type="submission" date="2014-12" db="EMBL/GenBank/DDBJ databases">
        <title>Mercury Reductase activity and rhizosphere competence traits in the genome of root associated Photobacterium halotolerans MELD1.</title>
        <authorList>
            <person name="Mathew D.C."/>
            <person name="Huang C.-C."/>
        </authorList>
    </citation>
    <scope>NUCLEOTIDE SEQUENCE [LARGE SCALE GENOMIC DNA]</scope>
    <source>
        <strain evidence="1 2">MELD1</strain>
    </source>
</reference>
<dbReference type="OrthoDB" id="6314559at2"/>
<dbReference type="RefSeq" id="WP_046222017.1">
    <property type="nucleotide sequence ID" value="NZ_JWYV01000019.1"/>
</dbReference>
<accession>A0A0F5V8I0</accession>
<organism evidence="1 2">
    <name type="scientific">Photobacterium halotolerans</name>
    <dbReference type="NCBI Taxonomy" id="265726"/>
    <lineage>
        <taxon>Bacteria</taxon>
        <taxon>Pseudomonadati</taxon>
        <taxon>Pseudomonadota</taxon>
        <taxon>Gammaproteobacteria</taxon>
        <taxon>Vibrionales</taxon>
        <taxon>Vibrionaceae</taxon>
        <taxon>Photobacterium</taxon>
    </lineage>
</organism>
<name>A0A0F5V8I0_9GAMM</name>
<evidence type="ECO:0000313" key="1">
    <source>
        <dbReference type="EMBL" id="KKC98495.1"/>
    </source>
</evidence>
<protein>
    <recommendedName>
        <fullName evidence="3">KfrA N-terminal DNA-binding domain-containing protein</fullName>
    </recommendedName>
</protein>
<gene>
    <name evidence="1" type="ORF">KY46_18080</name>
</gene>
<keyword evidence="2" id="KW-1185">Reference proteome</keyword>
<proteinExistence type="predicted"/>
<dbReference type="Proteomes" id="UP000033633">
    <property type="component" value="Unassembled WGS sequence"/>
</dbReference>
<sequence length="95" mass="10238">MSSAITDALERAISTLIAEGKEPSVALIKARLREPLPMPVIIQALKSWKQHAKVPDIKASQAAPVSDSERIAALEQQVASLTARLAALEQARQDK</sequence>
<dbReference type="EMBL" id="JWYV01000019">
    <property type="protein sequence ID" value="KKC98495.1"/>
    <property type="molecule type" value="Genomic_DNA"/>
</dbReference>
<dbReference type="AlphaFoldDB" id="A0A0F5V8I0"/>
<evidence type="ECO:0000313" key="2">
    <source>
        <dbReference type="Proteomes" id="UP000033633"/>
    </source>
</evidence>
<comment type="caution">
    <text evidence="1">The sequence shown here is derived from an EMBL/GenBank/DDBJ whole genome shotgun (WGS) entry which is preliminary data.</text>
</comment>
<evidence type="ECO:0008006" key="3">
    <source>
        <dbReference type="Google" id="ProtNLM"/>
    </source>
</evidence>